<keyword evidence="7" id="KW-1185">Reference proteome</keyword>
<sequence>MSPTLHAPTPTPTTLAPSALPLPPGPRGPARLPALLRLIRDPWFGPAALQRRYGDVIRLPVPFAELILLGHPDQIAQVNVAHRERYGRAAMVTDTMRVQGSPHHASWFEDDDGEWARGRKLLQPHFTQKALAELGGLFTEAIVEQVDGWGAAADRGAPLELHEQLKALALAVLYNAMFSRRIGPDEMHRLLTTLDDRMVATTVRTATFPLPGWLPRPRQAAGARGDDWLDHHLAELVADRRAAPTDVTDVLNVLLDARYGDGTPLEDHKIRTEMLFLVIGGHETTAAGMAWTFALLAQHPQIAERVREEVDALGGAAVGPEHLGRLPFARACFDEASRLQGSLVINPKLALEDDELGGYRIPRGATVLWSNVTLHRDPRFWGADADRFRPDRWLEGNAPAAAFQAFGRGPRMCLGKRLAYIEAVCTLATAFQRYRFAPPPNWEIRHQYRMSMGVRGGVPLRLARR</sequence>
<keyword evidence="3 4" id="KW-0479">Metal-binding</keyword>
<organism evidence="6 7">
    <name type="scientific">Patulibacter medicamentivorans</name>
    <dbReference type="NCBI Taxonomy" id="1097667"/>
    <lineage>
        <taxon>Bacteria</taxon>
        <taxon>Bacillati</taxon>
        <taxon>Actinomycetota</taxon>
        <taxon>Thermoleophilia</taxon>
        <taxon>Solirubrobacterales</taxon>
        <taxon>Patulibacteraceae</taxon>
        <taxon>Patulibacter</taxon>
    </lineage>
</organism>
<keyword evidence="3 4" id="KW-0349">Heme</keyword>
<dbReference type="PANTHER" id="PTHR24305">
    <property type="entry name" value="CYTOCHROME P450"/>
    <property type="match status" value="1"/>
</dbReference>
<feature type="compositionally biased region" description="Low complexity" evidence="5">
    <location>
        <begin position="1"/>
        <end position="19"/>
    </location>
</feature>
<dbReference type="InterPro" id="IPR002401">
    <property type="entry name" value="Cyt_P450_E_grp-I"/>
</dbReference>
<keyword evidence="3 4" id="KW-0408">Iron</keyword>
<comment type="caution">
    <text evidence="6">The sequence shown here is derived from an EMBL/GenBank/DDBJ whole genome shotgun (WGS) entry which is preliminary data.</text>
</comment>
<comment type="similarity">
    <text evidence="2 4">Belongs to the cytochrome P450 family.</text>
</comment>
<dbReference type="InterPro" id="IPR001128">
    <property type="entry name" value="Cyt_P450"/>
</dbReference>
<dbReference type="InterPro" id="IPR050121">
    <property type="entry name" value="Cytochrome_P450_monoxygenase"/>
</dbReference>
<dbReference type="InterPro" id="IPR017972">
    <property type="entry name" value="Cyt_P450_CS"/>
</dbReference>
<dbReference type="PRINTS" id="PR00385">
    <property type="entry name" value="P450"/>
</dbReference>
<dbReference type="GO" id="GO:0020037">
    <property type="term" value="F:heme binding"/>
    <property type="evidence" value="ECO:0007669"/>
    <property type="project" value="InterPro"/>
</dbReference>
<dbReference type="RefSeq" id="WP_007569842.1">
    <property type="nucleotide sequence ID" value="NZ_AGUD01000006.1"/>
</dbReference>
<name>H0E058_9ACTN</name>
<reference evidence="6 7" key="1">
    <citation type="journal article" date="2013" name="Biodegradation">
        <title>Quantitative proteomic analysis of ibuprofen-degrading Patulibacter sp. strain I11.</title>
        <authorList>
            <person name="Almeida B."/>
            <person name="Kjeldal H."/>
            <person name="Lolas I."/>
            <person name="Knudsen A.D."/>
            <person name="Carvalho G."/>
            <person name="Nielsen K.L."/>
            <person name="Barreto Crespo M.T."/>
            <person name="Stensballe A."/>
            <person name="Nielsen J.L."/>
        </authorList>
    </citation>
    <scope>NUCLEOTIDE SEQUENCE [LARGE SCALE GENOMIC DNA]</scope>
    <source>
        <strain evidence="6 7">I11</strain>
    </source>
</reference>
<dbReference type="Gene3D" id="1.10.630.10">
    <property type="entry name" value="Cytochrome P450"/>
    <property type="match status" value="1"/>
</dbReference>
<comment type="cofactor">
    <cofactor evidence="1 3">
        <name>heme</name>
        <dbReference type="ChEBI" id="CHEBI:30413"/>
    </cofactor>
</comment>
<proteinExistence type="inferred from homology"/>
<feature type="binding site" description="axial binding residue" evidence="3">
    <location>
        <position position="413"/>
    </location>
    <ligand>
        <name>heme</name>
        <dbReference type="ChEBI" id="CHEBI:30413"/>
    </ligand>
    <ligandPart>
        <name>Fe</name>
        <dbReference type="ChEBI" id="CHEBI:18248"/>
    </ligandPart>
</feature>
<dbReference type="AlphaFoldDB" id="H0E058"/>
<dbReference type="OrthoDB" id="7376058at2"/>
<protein>
    <submittedName>
        <fullName evidence="6">Cytochrome P450</fullName>
    </submittedName>
</protein>
<evidence type="ECO:0000256" key="1">
    <source>
        <dbReference type="ARBA" id="ARBA00001971"/>
    </source>
</evidence>
<evidence type="ECO:0000256" key="2">
    <source>
        <dbReference type="ARBA" id="ARBA00010617"/>
    </source>
</evidence>
<dbReference type="GO" id="GO:0005506">
    <property type="term" value="F:iron ion binding"/>
    <property type="evidence" value="ECO:0007669"/>
    <property type="project" value="InterPro"/>
</dbReference>
<dbReference type="SUPFAM" id="SSF48264">
    <property type="entry name" value="Cytochrome P450"/>
    <property type="match status" value="1"/>
</dbReference>
<dbReference type="EMBL" id="AGUD01000006">
    <property type="protein sequence ID" value="EHN12861.1"/>
    <property type="molecule type" value="Genomic_DNA"/>
</dbReference>
<dbReference type="InterPro" id="IPR036396">
    <property type="entry name" value="Cyt_P450_sf"/>
</dbReference>
<dbReference type="GO" id="GO:0016705">
    <property type="term" value="F:oxidoreductase activity, acting on paired donors, with incorporation or reduction of molecular oxygen"/>
    <property type="evidence" value="ECO:0007669"/>
    <property type="project" value="InterPro"/>
</dbReference>
<evidence type="ECO:0000256" key="3">
    <source>
        <dbReference type="PIRSR" id="PIRSR602401-1"/>
    </source>
</evidence>
<dbReference type="PANTHER" id="PTHR24305:SF166">
    <property type="entry name" value="CYTOCHROME P450 12A4, MITOCHONDRIAL-RELATED"/>
    <property type="match status" value="1"/>
</dbReference>
<keyword evidence="4" id="KW-0560">Oxidoreductase</keyword>
<evidence type="ECO:0000256" key="4">
    <source>
        <dbReference type="RuleBase" id="RU000461"/>
    </source>
</evidence>
<evidence type="ECO:0000256" key="5">
    <source>
        <dbReference type="SAM" id="MobiDB-lite"/>
    </source>
</evidence>
<evidence type="ECO:0000313" key="6">
    <source>
        <dbReference type="EMBL" id="EHN12861.1"/>
    </source>
</evidence>
<dbReference type="PRINTS" id="PR00463">
    <property type="entry name" value="EP450I"/>
</dbReference>
<keyword evidence="4" id="KW-0503">Monooxygenase</keyword>
<gene>
    <name evidence="6" type="ORF">PAI11_01660</name>
</gene>
<accession>H0E058</accession>
<dbReference type="GO" id="GO:0004497">
    <property type="term" value="F:monooxygenase activity"/>
    <property type="evidence" value="ECO:0007669"/>
    <property type="project" value="UniProtKB-KW"/>
</dbReference>
<feature type="region of interest" description="Disordered" evidence="5">
    <location>
        <begin position="1"/>
        <end position="26"/>
    </location>
</feature>
<dbReference type="Pfam" id="PF00067">
    <property type="entry name" value="p450"/>
    <property type="match status" value="1"/>
</dbReference>
<evidence type="ECO:0000313" key="7">
    <source>
        <dbReference type="Proteomes" id="UP000005143"/>
    </source>
</evidence>
<dbReference type="PROSITE" id="PS00086">
    <property type="entry name" value="CYTOCHROME_P450"/>
    <property type="match status" value="1"/>
</dbReference>
<dbReference type="Proteomes" id="UP000005143">
    <property type="component" value="Unassembled WGS sequence"/>
</dbReference>